<proteinExistence type="predicted"/>
<gene>
    <name evidence="7" type="ORF">NK118_14715</name>
</gene>
<feature type="transmembrane region" description="Helical" evidence="6">
    <location>
        <begin position="323"/>
        <end position="346"/>
    </location>
</feature>
<feature type="transmembrane region" description="Helical" evidence="6">
    <location>
        <begin position="440"/>
        <end position="459"/>
    </location>
</feature>
<evidence type="ECO:0000313" key="8">
    <source>
        <dbReference type="Proteomes" id="UP001523565"/>
    </source>
</evidence>
<evidence type="ECO:0000256" key="2">
    <source>
        <dbReference type="ARBA" id="ARBA00022475"/>
    </source>
</evidence>
<dbReference type="InterPro" id="IPR002797">
    <property type="entry name" value="Polysacc_synth"/>
</dbReference>
<feature type="transmembrane region" description="Helical" evidence="6">
    <location>
        <begin position="12"/>
        <end position="34"/>
    </location>
</feature>
<dbReference type="EMBL" id="JAMZFV010000040">
    <property type="protein sequence ID" value="MCP1111504.1"/>
    <property type="molecule type" value="Genomic_DNA"/>
</dbReference>
<dbReference type="Proteomes" id="UP001523565">
    <property type="component" value="Unassembled WGS sequence"/>
</dbReference>
<feature type="transmembrane region" description="Helical" evidence="6">
    <location>
        <begin position="46"/>
        <end position="71"/>
    </location>
</feature>
<protein>
    <submittedName>
        <fullName evidence="7">Oligosaccharide flippase family protein</fullName>
    </submittedName>
</protein>
<feature type="transmembrane region" description="Helical" evidence="6">
    <location>
        <begin position="292"/>
        <end position="311"/>
    </location>
</feature>
<sequence>MSRAHELVKNFAVLSFGKFLPKIVSIITLPIVTARLSKTEYGTYDLIITLVMLAIPIATMQIQSAAFRFLIDSRGDYEKTSEIITNIIVVVFPITLIVSVGIFVFIPMLDYLERLVVAIYFLVDSMAICLGQVVRGLGKNKIYSISSIILASVNGAGIILAVEIMGKGLLGVMVSLVVANFAAIIYLCITIRIWNYLSMCWVSNSKIKELLRYSWPMVPNNLSTWILKLSDRIIITLFLGITENAVYSVANKIPNLLSIAQSVMVMAWQENASIAVGDKDAGKYYSRVLNQVFDLMFGCTALLIAGTPIMFRLLINGKYEDAYFQIPVLVLGMFFFVMSSFFGGIYVAHKKTLNVGISTMVAAAINIILDLCFVQNIGIWAGSLSTLISYMFLYCFRLVNCRKFQQIDMNIKRQLGQLSLLVLMIIICFKQSLILNIVNLVLGAVFFLIFNLGIVRRILNLLHKR</sequence>
<feature type="transmembrane region" description="Helical" evidence="6">
    <location>
        <begin position="353"/>
        <end position="371"/>
    </location>
</feature>
<dbReference type="Pfam" id="PF01943">
    <property type="entry name" value="Polysacc_synt"/>
    <property type="match status" value="1"/>
</dbReference>
<accession>A0ABT1ELD0</accession>
<keyword evidence="8" id="KW-1185">Reference proteome</keyword>
<comment type="subcellular location">
    <subcellularLocation>
        <location evidence="1">Cell membrane</location>
        <topology evidence="1">Multi-pass membrane protein</topology>
    </subcellularLocation>
</comment>
<evidence type="ECO:0000256" key="4">
    <source>
        <dbReference type="ARBA" id="ARBA00022989"/>
    </source>
</evidence>
<evidence type="ECO:0000256" key="3">
    <source>
        <dbReference type="ARBA" id="ARBA00022692"/>
    </source>
</evidence>
<keyword evidence="5 6" id="KW-0472">Membrane</keyword>
<evidence type="ECO:0000256" key="6">
    <source>
        <dbReference type="SAM" id="Phobius"/>
    </source>
</evidence>
<keyword evidence="2" id="KW-1003">Cell membrane</keyword>
<keyword evidence="4 6" id="KW-1133">Transmembrane helix</keyword>
<evidence type="ECO:0000256" key="1">
    <source>
        <dbReference type="ARBA" id="ARBA00004651"/>
    </source>
</evidence>
<evidence type="ECO:0000313" key="7">
    <source>
        <dbReference type="EMBL" id="MCP1111504.1"/>
    </source>
</evidence>
<dbReference type="RefSeq" id="WP_262070362.1">
    <property type="nucleotide sequence ID" value="NZ_JAMXOC010000040.1"/>
</dbReference>
<evidence type="ECO:0000256" key="5">
    <source>
        <dbReference type="ARBA" id="ARBA00023136"/>
    </source>
</evidence>
<feature type="transmembrane region" description="Helical" evidence="6">
    <location>
        <begin position="417"/>
        <end position="434"/>
    </location>
</feature>
<dbReference type="PANTHER" id="PTHR30250:SF11">
    <property type="entry name" value="O-ANTIGEN TRANSPORTER-RELATED"/>
    <property type="match status" value="1"/>
</dbReference>
<organism evidence="7 8">
    <name type="scientific">Ohessyouella blattaphilus</name>
    <dbReference type="NCBI Taxonomy" id="2949333"/>
    <lineage>
        <taxon>Bacteria</taxon>
        <taxon>Bacillati</taxon>
        <taxon>Bacillota</taxon>
        <taxon>Clostridia</taxon>
        <taxon>Lachnospirales</taxon>
        <taxon>Lachnospiraceae</taxon>
        <taxon>Ohessyouella</taxon>
    </lineage>
</organism>
<feature type="transmembrane region" description="Helical" evidence="6">
    <location>
        <begin position="168"/>
        <end position="189"/>
    </location>
</feature>
<feature type="transmembrane region" description="Helical" evidence="6">
    <location>
        <begin position="377"/>
        <end position="396"/>
    </location>
</feature>
<reference evidence="7 8" key="1">
    <citation type="journal article" date="2022" name="Genome Biol. Evol.">
        <title>Host diet, physiology and behaviors set the stage for Lachnospiraceae cladogenesis.</title>
        <authorList>
            <person name="Vera-Ponce De Leon A."/>
            <person name="Schneider M."/>
            <person name="Jahnes B.C."/>
            <person name="Sadowski V."/>
            <person name="Camuy-Velez L.A."/>
            <person name="Duan J."/>
            <person name="Sabree Z.L."/>
        </authorList>
    </citation>
    <scope>NUCLEOTIDE SEQUENCE [LARGE SCALE GENOMIC DNA]</scope>
    <source>
        <strain evidence="7 8">PAL227</strain>
    </source>
</reference>
<keyword evidence="3 6" id="KW-0812">Transmembrane</keyword>
<dbReference type="PANTHER" id="PTHR30250">
    <property type="entry name" value="PST FAMILY PREDICTED COLANIC ACID TRANSPORTER"/>
    <property type="match status" value="1"/>
</dbReference>
<feature type="transmembrane region" description="Helical" evidence="6">
    <location>
        <begin position="115"/>
        <end position="135"/>
    </location>
</feature>
<feature type="transmembrane region" description="Helical" evidence="6">
    <location>
        <begin position="83"/>
        <end position="109"/>
    </location>
</feature>
<feature type="transmembrane region" description="Helical" evidence="6">
    <location>
        <begin position="142"/>
        <end position="162"/>
    </location>
</feature>
<name>A0ABT1ELD0_9FIRM</name>
<dbReference type="InterPro" id="IPR050833">
    <property type="entry name" value="Poly_Biosynth_Transport"/>
</dbReference>
<comment type="caution">
    <text evidence="7">The sequence shown here is derived from an EMBL/GenBank/DDBJ whole genome shotgun (WGS) entry which is preliminary data.</text>
</comment>